<comment type="caution">
    <text evidence="2">The sequence shown here is derived from an EMBL/GenBank/DDBJ whole genome shotgun (WGS) entry which is preliminary data.</text>
</comment>
<dbReference type="InterPro" id="IPR017946">
    <property type="entry name" value="PLC-like_Pdiesterase_TIM-brl"/>
</dbReference>
<dbReference type="PANTHER" id="PTHR46211">
    <property type="entry name" value="GLYCEROPHOSPHORYL DIESTER PHOSPHODIESTERASE"/>
    <property type="match status" value="1"/>
</dbReference>
<feature type="domain" description="GP-PDE" evidence="1">
    <location>
        <begin position="15"/>
        <end position="241"/>
    </location>
</feature>
<dbReference type="CDD" id="cd08556">
    <property type="entry name" value="GDPD"/>
    <property type="match status" value="1"/>
</dbReference>
<dbReference type="GO" id="GO:0008081">
    <property type="term" value="F:phosphoric diester hydrolase activity"/>
    <property type="evidence" value="ECO:0007669"/>
    <property type="project" value="InterPro"/>
</dbReference>
<dbReference type="Gene3D" id="3.20.20.190">
    <property type="entry name" value="Phosphatidylinositol (PI) phosphodiesterase"/>
    <property type="match status" value="1"/>
</dbReference>
<name>A0A2G9WRB9_9HYPH</name>
<dbReference type="InterPro" id="IPR030395">
    <property type="entry name" value="GP_PDE_dom"/>
</dbReference>
<organism evidence="2 3">
    <name type="scientific">Pleomorphomonas carboxyditropha</name>
    <dbReference type="NCBI Taxonomy" id="2023338"/>
    <lineage>
        <taxon>Bacteria</taxon>
        <taxon>Pseudomonadati</taxon>
        <taxon>Pseudomonadota</taxon>
        <taxon>Alphaproteobacteria</taxon>
        <taxon>Hyphomicrobiales</taxon>
        <taxon>Pleomorphomonadaceae</taxon>
        <taxon>Pleomorphomonas</taxon>
    </lineage>
</organism>
<dbReference type="Pfam" id="PF03009">
    <property type="entry name" value="GDPD"/>
    <property type="match status" value="1"/>
</dbReference>
<evidence type="ECO:0000313" key="3">
    <source>
        <dbReference type="Proteomes" id="UP000231070"/>
    </source>
</evidence>
<reference evidence="2 3" key="1">
    <citation type="submission" date="2017-08" db="EMBL/GenBank/DDBJ databases">
        <title>Pleomorphomonas carboxidotrophicus sp. nov., a new mesophilic hydrogenogenic carboxidotroph.</title>
        <authorList>
            <person name="Esquivel-Elizondo S."/>
            <person name="Krajmalnik-Brown R."/>
            <person name="Maldonado J."/>
        </authorList>
    </citation>
    <scope>NUCLEOTIDE SEQUENCE [LARGE SCALE GENOMIC DNA]</scope>
    <source>
        <strain evidence="2 3">SVCO-16</strain>
    </source>
</reference>
<accession>A0A2G9WRB9</accession>
<dbReference type="OrthoDB" id="1854250at2"/>
<dbReference type="PANTHER" id="PTHR46211:SF14">
    <property type="entry name" value="GLYCEROPHOSPHODIESTER PHOSPHODIESTERASE"/>
    <property type="match status" value="1"/>
</dbReference>
<dbReference type="PROSITE" id="PS51704">
    <property type="entry name" value="GP_PDE"/>
    <property type="match status" value="1"/>
</dbReference>
<evidence type="ECO:0000313" key="2">
    <source>
        <dbReference type="EMBL" id="PIO97267.1"/>
    </source>
</evidence>
<sequence>MRNSIPWPHRADHRPLAIAHRGASAHAPENTLAAFRLAAELGADMWEIDVQLTADAVAVISHDAGLARMFGAEGEIADLAFAELRARAPALPSLAEVIDLAAALDQALYVELKADGSGPVASRLLSEKGFRRAGLGSFKVDEVARLAAAGCPYPLAVLVPLGADPFALSERSGADIIHLCWERGGERPQDLVTDDLLAEARRRKLGVVLWHEERKTVLDDLIRLPVLGICSNTPELVADAGRPM</sequence>
<gene>
    <name evidence="2" type="ORF">CJ014_20855</name>
</gene>
<dbReference type="RefSeq" id="WP_100082438.1">
    <property type="nucleotide sequence ID" value="NZ_NQVN01000019.1"/>
</dbReference>
<dbReference type="GO" id="GO:0006629">
    <property type="term" value="P:lipid metabolic process"/>
    <property type="evidence" value="ECO:0007669"/>
    <property type="project" value="InterPro"/>
</dbReference>
<dbReference type="EMBL" id="NQVN01000019">
    <property type="protein sequence ID" value="PIO97267.1"/>
    <property type="molecule type" value="Genomic_DNA"/>
</dbReference>
<proteinExistence type="predicted"/>
<protein>
    <recommendedName>
        <fullName evidence="1">GP-PDE domain-containing protein</fullName>
    </recommendedName>
</protein>
<evidence type="ECO:0000259" key="1">
    <source>
        <dbReference type="PROSITE" id="PS51704"/>
    </source>
</evidence>
<keyword evidence="3" id="KW-1185">Reference proteome</keyword>
<dbReference type="SUPFAM" id="SSF51695">
    <property type="entry name" value="PLC-like phosphodiesterases"/>
    <property type="match status" value="1"/>
</dbReference>
<dbReference type="AlphaFoldDB" id="A0A2G9WRB9"/>
<dbReference type="Proteomes" id="UP000231070">
    <property type="component" value="Unassembled WGS sequence"/>
</dbReference>